<dbReference type="Pfam" id="PF00382">
    <property type="entry name" value="TFIIB"/>
    <property type="match status" value="2"/>
</dbReference>
<keyword evidence="6 8" id="KW-0805">Transcription regulation</keyword>
<keyword evidence="2 8" id="KW-0479">Metal-binding</keyword>
<evidence type="ECO:0000256" key="7">
    <source>
        <dbReference type="ARBA" id="ARBA00023163"/>
    </source>
</evidence>
<evidence type="ECO:0000256" key="3">
    <source>
        <dbReference type="ARBA" id="ARBA00022737"/>
    </source>
</evidence>
<accession>A0ABD5UFY7</accession>
<dbReference type="RefSeq" id="WP_379764936.1">
    <property type="nucleotide sequence ID" value="NZ_JBHSXI010000001.1"/>
</dbReference>
<proteinExistence type="inferred from homology"/>
<dbReference type="PRINTS" id="PR00685">
    <property type="entry name" value="TIFACTORIIB"/>
</dbReference>
<dbReference type="AlphaFoldDB" id="A0ABD5UFY7"/>
<dbReference type="InterPro" id="IPR036915">
    <property type="entry name" value="Cyclin-like_sf"/>
</dbReference>
<feature type="binding site" evidence="8">
    <location>
        <position position="40"/>
    </location>
    <ligand>
        <name>Zn(2+)</name>
        <dbReference type="ChEBI" id="CHEBI:29105"/>
    </ligand>
</feature>
<comment type="caution">
    <text evidence="11">The sequence shown here is derived from an EMBL/GenBank/DDBJ whole genome shotgun (WGS) entry which is preliminary data.</text>
</comment>
<evidence type="ECO:0000256" key="8">
    <source>
        <dbReference type="HAMAP-Rule" id="MF_00383"/>
    </source>
</evidence>
<dbReference type="InterPro" id="IPR013763">
    <property type="entry name" value="Cyclin-like_dom"/>
</dbReference>
<keyword evidence="12" id="KW-1185">Reference proteome</keyword>
<dbReference type="PANTHER" id="PTHR11618:SF13">
    <property type="entry name" value="TRANSCRIPTION INITIATION FACTOR IIB"/>
    <property type="match status" value="1"/>
</dbReference>
<dbReference type="HAMAP" id="MF_00383">
    <property type="entry name" value="TF2B_arch"/>
    <property type="match status" value="1"/>
</dbReference>
<dbReference type="PANTHER" id="PTHR11618">
    <property type="entry name" value="TRANSCRIPTION INITIATION FACTOR IIB-RELATED"/>
    <property type="match status" value="1"/>
</dbReference>
<evidence type="ECO:0000256" key="2">
    <source>
        <dbReference type="ARBA" id="ARBA00022723"/>
    </source>
</evidence>
<dbReference type="SUPFAM" id="SSF57783">
    <property type="entry name" value="Zinc beta-ribbon"/>
    <property type="match status" value="1"/>
</dbReference>
<dbReference type="InterPro" id="IPR023484">
    <property type="entry name" value="TFIIB_arc"/>
</dbReference>
<feature type="compositionally biased region" description="Basic and acidic residues" evidence="9">
    <location>
        <begin position="75"/>
        <end position="93"/>
    </location>
</feature>
<dbReference type="InterPro" id="IPR000812">
    <property type="entry name" value="TFIIB"/>
</dbReference>
<keyword evidence="7 8" id="KW-0804">Transcription</keyword>
<dbReference type="GO" id="GO:0006352">
    <property type="term" value="P:DNA-templated transcription initiation"/>
    <property type="evidence" value="ECO:0007669"/>
    <property type="project" value="UniProtKB-UniRule"/>
</dbReference>
<comment type="similarity">
    <text evidence="1 8">Belongs to the TFIIB family.</text>
</comment>
<feature type="repeat" description="1" evidence="8">
    <location>
        <begin position="129"/>
        <end position="212"/>
    </location>
</feature>
<dbReference type="SUPFAM" id="SSF47954">
    <property type="entry name" value="Cyclin-like"/>
    <property type="match status" value="2"/>
</dbReference>
<dbReference type="GO" id="GO:0008270">
    <property type="term" value="F:zinc ion binding"/>
    <property type="evidence" value="ECO:0007669"/>
    <property type="project" value="UniProtKB-UniRule"/>
</dbReference>
<feature type="binding site" evidence="8">
    <location>
        <position position="24"/>
    </location>
    <ligand>
        <name>Zn(2+)</name>
        <dbReference type="ChEBI" id="CHEBI:29105"/>
    </ligand>
</feature>
<evidence type="ECO:0000313" key="11">
    <source>
        <dbReference type="EMBL" id="MFC6888183.1"/>
    </source>
</evidence>
<feature type="repeat" description="2" evidence="8">
    <location>
        <begin position="223"/>
        <end position="304"/>
    </location>
</feature>
<sequence>MAIRHNSEQRSGDDVSTDTTCPECGGAVRTNAIETVCEDCGLLVDDQQIDHGPEWRSFDDDETTPTRTGSPLTVARHDRGLSTEIGHKKDAHGTELSGQKRTQLARLRREQARGRFQSKAERNLAHGLTEVRRIASGLGVAESIRNQACQLFRSAQNDDLLRGRSLESMAAASVFGACRCAGASRLLTEVVDLARVDASRVENAYGILNTELSLPAPPTTPTQFVPRIAAELDCPDRVQRCAQTLAKQAMEATVTVGVHPAAFAAACVYRAAHEHGHSITQATVATAANVTPATIRAHRETLREQVV</sequence>
<evidence type="ECO:0000256" key="6">
    <source>
        <dbReference type="ARBA" id="ARBA00023015"/>
    </source>
</evidence>
<dbReference type="Proteomes" id="UP001596333">
    <property type="component" value="Unassembled WGS sequence"/>
</dbReference>
<dbReference type="Gene3D" id="1.10.472.170">
    <property type="match status" value="1"/>
</dbReference>
<name>A0ABD5UFY7_9EURY</name>
<feature type="domain" description="Cyclin-like" evidence="10">
    <location>
        <begin position="129"/>
        <end position="210"/>
    </location>
</feature>
<reference evidence="11 12" key="1">
    <citation type="journal article" date="2019" name="Int. J. Syst. Evol. Microbiol.">
        <title>The Global Catalogue of Microorganisms (GCM) 10K type strain sequencing project: providing services to taxonomists for standard genome sequencing and annotation.</title>
        <authorList>
            <consortium name="The Broad Institute Genomics Platform"/>
            <consortium name="The Broad Institute Genome Sequencing Center for Infectious Disease"/>
            <person name="Wu L."/>
            <person name="Ma J."/>
        </authorList>
    </citation>
    <scope>NUCLEOTIDE SEQUENCE [LARGE SCALE GENOMIC DNA]</scope>
    <source>
        <strain evidence="11 12">Y73</strain>
    </source>
</reference>
<dbReference type="InterPro" id="IPR013150">
    <property type="entry name" value="TFIIB_cyclin"/>
</dbReference>
<dbReference type="Pfam" id="PF08271">
    <property type="entry name" value="Zn_Ribbon_TF"/>
    <property type="match status" value="1"/>
</dbReference>
<organism evidence="11 12">
    <name type="scientific">Halorubrum trueperi</name>
    <dbReference type="NCBI Taxonomy" id="2004704"/>
    <lineage>
        <taxon>Archaea</taxon>
        <taxon>Methanobacteriati</taxon>
        <taxon>Methanobacteriota</taxon>
        <taxon>Stenosarchaea group</taxon>
        <taxon>Halobacteria</taxon>
        <taxon>Halobacteriales</taxon>
        <taxon>Haloferacaceae</taxon>
        <taxon>Halorubrum</taxon>
    </lineage>
</organism>
<feature type="binding site" evidence="8">
    <location>
        <position position="21"/>
    </location>
    <ligand>
        <name>Zn(2+)</name>
        <dbReference type="ChEBI" id="CHEBI:29105"/>
    </ligand>
</feature>
<evidence type="ECO:0000256" key="5">
    <source>
        <dbReference type="ARBA" id="ARBA00022833"/>
    </source>
</evidence>
<protein>
    <recommendedName>
        <fullName evidence="8">Transcription initiation factor IIB</fullName>
        <shortName evidence="8">TFIIB</shortName>
    </recommendedName>
</protein>
<dbReference type="EMBL" id="JBHSXI010000001">
    <property type="protein sequence ID" value="MFC6888183.1"/>
    <property type="molecule type" value="Genomic_DNA"/>
</dbReference>
<comment type="function">
    <text evidence="8">Stabilizes TBP binding to an archaeal box-A promoter. Also responsible for recruiting RNA polymerase II to the pre-initiation complex (DNA-TBP-TFIIB).</text>
</comment>
<dbReference type="InterPro" id="IPR013137">
    <property type="entry name" value="Znf_TFIIB"/>
</dbReference>
<feature type="region of interest" description="Disordered" evidence="9">
    <location>
        <begin position="1"/>
        <end position="22"/>
    </location>
</feature>
<feature type="region of interest" description="Disordered" evidence="9">
    <location>
        <begin position="51"/>
        <end position="96"/>
    </location>
</feature>
<keyword evidence="3 8" id="KW-0677">Repeat</keyword>
<evidence type="ECO:0000256" key="4">
    <source>
        <dbReference type="ARBA" id="ARBA00022771"/>
    </source>
</evidence>
<feature type="binding site" evidence="8">
    <location>
        <position position="37"/>
    </location>
    <ligand>
        <name>Zn(2+)</name>
        <dbReference type="ChEBI" id="CHEBI:29105"/>
    </ligand>
</feature>
<evidence type="ECO:0000256" key="1">
    <source>
        <dbReference type="ARBA" id="ARBA00010857"/>
    </source>
</evidence>
<evidence type="ECO:0000313" key="12">
    <source>
        <dbReference type="Proteomes" id="UP001596333"/>
    </source>
</evidence>
<dbReference type="SMART" id="SM00385">
    <property type="entry name" value="CYCLIN"/>
    <property type="match status" value="2"/>
</dbReference>
<dbReference type="Gene3D" id="1.10.472.10">
    <property type="entry name" value="Cyclin-like"/>
    <property type="match status" value="1"/>
</dbReference>
<gene>
    <name evidence="8" type="primary">tfb</name>
    <name evidence="11" type="ORF">ACFQEY_03820</name>
</gene>
<evidence type="ECO:0000256" key="9">
    <source>
        <dbReference type="SAM" id="MobiDB-lite"/>
    </source>
</evidence>
<feature type="domain" description="Cyclin-like" evidence="10">
    <location>
        <begin position="223"/>
        <end position="307"/>
    </location>
</feature>
<keyword evidence="5 8" id="KW-0862">Zinc</keyword>
<keyword evidence="4" id="KW-0863">Zinc-finger</keyword>
<evidence type="ECO:0000259" key="10">
    <source>
        <dbReference type="SMART" id="SM00385"/>
    </source>
</evidence>
<dbReference type="GO" id="GO:0003700">
    <property type="term" value="F:DNA-binding transcription factor activity"/>
    <property type="evidence" value="ECO:0007669"/>
    <property type="project" value="UniProtKB-UniRule"/>
</dbReference>
<feature type="compositionally biased region" description="Basic and acidic residues" evidence="9">
    <location>
        <begin position="1"/>
        <end position="13"/>
    </location>
</feature>